<accession>A0A2A4FU74</accession>
<organism evidence="1 2">
    <name type="scientific">Rhizorhabdus dicambivorans</name>
    <dbReference type="NCBI Taxonomy" id="1850238"/>
    <lineage>
        <taxon>Bacteria</taxon>
        <taxon>Pseudomonadati</taxon>
        <taxon>Pseudomonadota</taxon>
        <taxon>Alphaproteobacteria</taxon>
        <taxon>Sphingomonadales</taxon>
        <taxon>Sphingomonadaceae</taxon>
        <taxon>Rhizorhabdus</taxon>
    </lineage>
</organism>
<sequence>MGRTAHVLTFTLLLAACGDRIADQAAEPALAPTAVFEGLPLSGNLATAVAAGFGNCLDDGRGVRCFREDVRIMGVGPVRAAVDLIGAPARFDHVTLWHPTDQSAMLPLRDVLARDGWGTCLTPDEERFWKAPSPLRLALDTNYWGKRRLVIRSDAAGKAYCP</sequence>
<proteinExistence type="predicted"/>
<comment type="caution">
    <text evidence="1">The sequence shown here is derived from an EMBL/GenBank/DDBJ whole genome shotgun (WGS) entry which is preliminary data.</text>
</comment>
<evidence type="ECO:0000313" key="1">
    <source>
        <dbReference type="EMBL" id="PCE41280.1"/>
    </source>
</evidence>
<evidence type="ECO:0008006" key="3">
    <source>
        <dbReference type="Google" id="ProtNLM"/>
    </source>
</evidence>
<dbReference type="PROSITE" id="PS51257">
    <property type="entry name" value="PROKAR_LIPOPROTEIN"/>
    <property type="match status" value="1"/>
</dbReference>
<evidence type="ECO:0000313" key="2">
    <source>
        <dbReference type="Proteomes" id="UP000218934"/>
    </source>
</evidence>
<dbReference type="Proteomes" id="UP000218934">
    <property type="component" value="Unassembled WGS sequence"/>
</dbReference>
<keyword evidence="2" id="KW-1185">Reference proteome</keyword>
<protein>
    <recommendedName>
        <fullName evidence="3">Lipoprotein</fullName>
    </recommendedName>
</protein>
<dbReference type="AlphaFoldDB" id="A0A2A4FU74"/>
<gene>
    <name evidence="1" type="ORF">COO09_15565</name>
</gene>
<dbReference type="RefSeq" id="WP_066965015.1">
    <property type="nucleotide sequence ID" value="NZ_NWUF01000016.1"/>
</dbReference>
<name>A0A2A4FU74_9SPHN</name>
<reference evidence="1 2" key="1">
    <citation type="submission" date="2017-09" db="EMBL/GenBank/DDBJ databases">
        <title>The Catabolism of 3,6-Dichlorosalicylic acid is Initiated by the Cytochrome P450 Monooxygenase DsmABC in Rhizorhabdus dicambivorans Ndbn-20.</title>
        <authorList>
            <person name="Na L."/>
        </authorList>
    </citation>
    <scope>NUCLEOTIDE SEQUENCE [LARGE SCALE GENOMIC DNA]</scope>
    <source>
        <strain evidence="1 2">Ndbn-20m</strain>
    </source>
</reference>
<dbReference type="EMBL" id="NWUF01000016">
    <property type="protein sequence ID" value="PCE41280.1"/>
    <property type="molecule type" value="Genomic_DNA"/>
</dbReference>